<sequence>MTLDTVPSVHLAHGGGLRGRHDRGVTVFRGVPYAQAPQEALRFAAPEPADAWTGLRDATAFAPVPPQWPRGGGANARMLGGADCLALNVWTPEPRAGANLPVMVWIPGGGFLRGGASDPLYDGASFAHQGIVLVSLQYRLGVDGFMHFGGEAPANRGLLDILAGLRWVREHIGAFGGDADRVTVFGESAGAGAIACLMGMEAAQGLFHRAILQSPSVACQTVAEADVVRVAVGQLLGVPPTLQGLGNAPLADVLFAVHRLAEDEALRDRHGFSRRTLFPLRPVIDGQVLAQAPLAALHRRWAVPQRPALQVLVGSNAEEMRLYHVPNGAIDRITQEDVTAFMRDTGLPAAARQAYAALPACQGGAHAGEMLCAMQSDYYYRVPARRIAALAAAHRLPVHLYELEWRSPQCNGQLGAAHGMDLPFVFGNLDTSTGRELAGKAAPQSLADAMHGAWADFARLGDPGWPEHVPATPWMQFFNDLGWCGPAPASAAMKAWDGVL</sequence>
<dbReference type="STRING" id="187868.SAMN05192589_10411"/>
<dbReference type="Pfam" id="PF00135">
    <property type="entry name" value="COesterase"/>
    <property type="match status" value="1"/>
</dbReference>
<reference evidence="5 6" key="1">
    <citation type="submission" date="2016-10" db="EMBL/GenBank/DDBJ databases">
        <authorList>
            <person name="de Groot N.N."/>
        </authorList>
    </citation>
    <scope>NUCLEOTIDE SEQUENCE [LARGE SCALE GENOMIC DNA]</scope>
    <source>
        <strain evidence="5 6">DSM 16619</strain>
    </source>
</reference>
<dbReference type="RefSeq" id="WP_092742079.1">
    <property type="nucleotide sequence ID" value="NZ_FMZC01000004.1"/>
</dbReference>
<evidence type="ECO:0000256" key="2">
    <source>
        <dbReference type="ARBA" id="ARBA00022801"/>
    </source>
</evidence>
<evidence type="ECO:0000256" key="3">
    <source>
        <dbReference type="RuleBase" id="RU361235"/>
    </source>
</evidence>
<feature type="domain" description="Carboxylesterase type B" evidence="4">
    <location>
        <begin position="9"/>
        <end position="477"/>
    </location>
</feature>
<keyword evidence="2 3" id="KW-0378">Hydrolase</keyword>
<dbReference type="EC" id="3.1.1.-" evidence="3"/>
<dbReference type="PANTHER" id="PTHR11559">
    <property type="entry name" value="CARBOXYLESTERASE"/>
    <property type="match status" value="1"/>
</dbReference>
<dbReference type="OrthoDB" id="9775851at2"/>
<dbReference type="InterPro" id="IPR029058">
    <property type="entry name" value="AB_hydrolase_fold"/>
</dbReference>
<dbReference type="SUPFAM" id="SSF53474">
    <property type="entry name" value="alpha/beta-Hydrolases"/>
    <property type="match status" value="1"/>
</dbReference>
<evidence type="ECO:0000259" key="4">
    <source>
        <dbReference type="Pfam" id="PF00135"/>
    </source>
</evidence>
<accession>A0A1G6R2D4</accession>
<dbReference type="EMBL" id="FMZC01000004">
    <property type="protein sequence ID" value="SDC98404.1"/>
    <property type="molecule type" value="Genomic_DNA"/>
</dbReference>
<dbReference type="GO" id="GO:0016787">
    <property type="term" value="F:hydrolase activity"/>
    <property type="evidence" value="ECO:0007669"/>
    <property type="project" value="UniProtKB-KW"/>
</dbReference>
<evidence type="ECO:0000313" key="6">
    <source>
        <dbReference type="Proteomes" id="UP000198781"/>
    </source>
</evidence>
<proteinExistence type="inferred from homology"/>
<gene>
    <name evidence="5" type="ORF">SAMN05192589_10411</name>
</gene>
<evidence type="ECO:0000313" key="5">
    <source>
        <dbReference type="EMBL" id="SDC98404.1"/>
    </source>
</evidence>
<protein>
    <recommendedName>
        <fullName evidence="3">Carboxylic ester hydrolase</fullName>
        <ecNumber evidence="3">3.1.1.-</ecNumber>
    </recommendedName>
</protein>
<name>A0A1G6R2D4_9BURK</name>
<organism evidence="5 6">
    <name type="scientific">Paracidovorax valerianellae</name>
    <dbReference type="NCBI Taxonomy" id="187868"/>
    <lineage>
        <taxon>Bacteria</taxon>
        <taxon>Pseudomonadati</taxon>
        <taxon>Pseudomonadota</taxon>
        <taxon>Betaproteobacteria</taxon>
        <taxon>Burkholderiales</taxon>
        <taxon>Comamonadaceae</taxon>
        <taxon>Paracidovorax</taxon>
    </lineage>
</organism>
<dbReference type="Gene3D" id="3.40.50.1820">
    <property type="entry name" value="alpha/beta hydrolase"/>
    <property type="match status" value="1"/>
</dbReference>
<comment type="similarity">
    <text evidence="1 3">Belongs to the type-B carboxylesterase/lipase family.</text>
</comment>
<keyword evidence="6" id="KW-1185">Reference proteome</keyword>
<dbReference type="Proteomes" id="UP000198781">
    <property type="component" value="Unassembled WGS sequence"/>
</dbReference>
<dbReference type="PROSITE" id="PS00122">
    <property type="entry name" value="CARBOXYLESTERASE_B_1"/>
    <property type="match status" value="1"/>
</dbReference>
<dbReference type="InterPro" id="IPR019826">
    <property type="entry name" value="Carboxylesterase_B_AS"/>
</dbReference>
<evidence type="ECO:0000256" key="1">
    <source>
        <dbReference type="ARBA" id="ARBA00005964"/>
    </source>
</evidence>
<dbReference type="AlphaFoldDB" id="A0A1G6R2D4"/>
<dbReference type="InterPro" id="IPR050309">
    <property type="entry name" value="Type-B_Carboxylest/Lipase"/>
</dbReference>
<dbReference type="InterPro" id="IPR002018">
    <property type="entry name" value="CarbesteraseB"/>
</dbReference>